<accession>D6Y1C6</accession>
<dbReference type="InterPro" id="IPR000182">
    <property type="entry name" value="GNAT_dom"/>
</dbReference>
<dbReference type="KEGG" id="bse:Bsel_3231"/>
<dbReference type="PROSITE" id="PS51186">
    <property type="entry name" value="GNAT"/>
    <property type="match status" value="1"/>
</dbReference>
<name>D6Y1C6_BACIE</name>
<dbReference type="InterPro" id="IPR016181">
    <property type="entry name" value="Acyl_CoA_acyltransferase"/>
</dbReference>
<dbReference type="OrthoDB" id="9811121at2"/>
<dbReference type="CDD" id="cd04301">
    <property type="entry name" value="NAT_SF"/>
    <property type="match status" value="1"/>
</dbReference>
<keyword evidence="3" id="KW-1185">Reference proteome</keyword>
<evidence type="ECO:0000313" key="3">
    <source>
        <dbReference type="Proteomes" id="UP000000271"/>
    </source>
</evidence>
<sequence length="208" mass="23465">MHSPITVRPYTVRDYDDLLLIQKESFPPPFPEELWWQKNHIEAHTATFPEGAMIAYVGDDPAGSATALITHFDGSPHTWDEVADDGFIRNSHTSDGDTLYGIDVCVRPAYRGFGVAKALYDARKELVISLGLKRYVAGCRIPDFHKAEPDLSAEDYVNDVQAGKRTDQVLTFMLKQGLHVKQIIPDYLDDGESRNYGVIVAWENRNLR</sequence>
<dbReference type="HOGENOM" id="CLU_093119_1_0_9"/>
<dbReference type="Gene3D" id="3.40.630.30">
    <property type="match status" value="1"/>
</dbReference>
<dbReference type="RefSeq" id="WP_013174117.1">
    <property type="nucleotide sequence ID" value="NC_014219.1"/>
</dbReference>
<dbReference type="SUPFAM" id="SSF55729">
    <property type="entry name" value="Acyl-CoA N-acyltransferases (Nat)"/>
    <property type="match status" value="1"/>
</dbReference>
<dbReference type="GO" id="GO:0016747">
    <property type="term" value="F:acyltransferase activity, transferring groups other than amino-acyl groups"/>
    <property type="evidence" value="ECO:0007669"/>
    <property type="project" value="InterPro"/>
</dbReference>
<evidence type="ECO:0000259" key="1">
    <source>
        <dbReference type="PROSITE" id="PS51186"/>
    </source>
</evidence>
<proteinExistence type="predicted"/>
<feature type="domain" description="N-acetyltransferase" evidence="1">
    <location>
        <begin position="5"/>
        <end position="185"/>
    </location>
</feature>
<dbReference type="Pfam" id="PF00583">
    <property type="entry name" value="Acetyltransf_1"/>
    <property type="match status" value="1"/>
</dbReference>
<dbReference type="STRING" id="439292.Bsel_3231"/>
<dbReference type="AlphaFoldDB" id="D6Y1C6"/>
<dbReference type="EMBL" id="CP001791">
    <property type="protein sequence ID" value="ADI00713.1"/>
    <property type="molecule type" value="Genomic_DNA"/>
</dbReference>
<gene>
    <name evidence="2" type="ordered locus">Bsel_3231</name>
</gene>
<evidence type="ECO:0000313" key="2">
    <source>
        <dbReference type="EMBL" id="ADI00713.1"/>
    </source>
</evidence>
<reference evidence="2" key="1">
    <citation type="submission" date="2009-10" db="EMBL/GenBank/DDBJ databases">
        <title>Complete sequence of Bacillus selenitireducens MLS10.</title>
        <authorList>
            <consortium name="US DOE Joint Genome Institute"/>
            <person name="Lucas S."/>
            <person name="Copeland A."/>
            <person name="Lapidus A."/>
            <person name="Glavina del Rio T."/>
            <person name="Dalin E."/>
            <person name="Tice H."/>
            <person name="Bruce D."/>
            <person name="Goodwin L."/>
            <person name="Pitluck S."/>
            <person name="Sims D."/>
            <person name="Brettin T."/>
            <person name="Detter J.C."/>
            <person name="Han C."/>
            <person name="Larimer F."/>
            <person name="Land M."/>
            <person name="Hauser L."/>
            <person name="Kyrpides N."/>
            <person name="Ovchinnikova G."/>
            <person name="Stolz J."/>
        </authorList>
    </citation>
    <scope>NUCLEOTIDE SEQUENCE [LARGE SCALE GENOMIC DNA]</scope>
    <source>
        <strain evidence="2">MLS10</strain>
    </source>
</reference>
<dbReference type="Proteomes" id="UP000000271">
    <property type="component" value="Chromosome"/>
</dbReference>
<organism evidence="2 3">
    <name type="scientific">Bacillus selenitireducens (strain ATCC 700615 / DSM 15326 / MLS10)</name>
    <dbReference type="NCBI Taxonomy" id="439292"/>
    <lineage>
        <taxon>Bacteria</taxon>
        <taxon>Bacillati</taxon>
        <taxon>Bacillota</taxon>
        <taxon>Bacilli</taxon>
        <taxon>Bacillales</taxon>
        <taxon>Bacillaceae</taxon>
        <taxon>Salisediminibacterium</taxon>
    </lineage>
</organism>
<dbReference type="eggNOG" id="COG0456">
    <property type="taxonomic scope" value="Bacteria"/>
</dbReference>
<protein>
    <submittedName>
        <fullName evidence="2">GCN5-related N-acetyltransferase</fullName>
    </submittedName>
</protein>